<organism evidence="2 3">
    <name type="scientific">Meripilus lineatus</name>
    <dbReference type="NCBI Taxonomy" id="2056292"/>
    <lineage>
        <taxon>Eukaryota</taxon>
        <taxon>Fungi</taxon>
        <taxon>Dikarya</taxon>
        <taxon>Basidiomycota</taxon>
        <taxon>Agaricomycotina</taxon>
        <taxon>Agaricomycetes</taxon>
        <taxon>Polyporales</taxon>
        <taxon>Meripilaceae</taxon>
        <taxon>Meripilus</taxon>
    </lineage>
</organism>
<proteinExistence type="predicted"/>
<evidence type="ECO:0000313" key="3">
    <source>
        <dbReference type="Proteomes" id="UP001212997"/>
    </source>
</evidence>
<name>A0AAD5YBX1_9APHY</name>
<keyword evidence="3" id="KW-1185">Reference proteome</keyword>
<protein>
    <submittedName>
        <fullName evidence="2">Uncharacterized protein</fullName>
    </submittedName>
</protein>
<reference evidence="2" key="1">
    <citation type="submission" date="2022-07" db="EMBL/GenBank/DDBJ databases">
        <title>Genome Sequence of Physisporinus lineatus.</title>
        <authorList>
            <person name="Buettner E."/>
        </authorList>
    </citation>
    <scope>NUCLEOTIDE SEQUENCE</scope>
    <source>
        <strain evidence="2">VT162</strain>
    </source>
</reference>
<gene>
    <name evidence="2" type="ORF">NLI96_g12969</name>
</gene>
<accession>A0AAD5YBX1</accession>
<feature type="compositionally biased region" description="Polar residues" evidence="1">
    <location>
        <begin position="209"/>
        <end position="234"/>
    </location>
</feature>
<dbReference type="EMBL" id="JANAWD010001367">
    <property type="protein sequence ID" value="KAJ3473507.1"/>
    <property type="molecule type" value="Genomic_DNA"/>
</dbReference>
<feature type="region of interest" description="Disordered" evidence="1">
    <location>
        <begin position="107"/>
        <end position="161"/>
    </location>
</feature>
<evidence type="ECO:0000256" key="1">
    <source>
        <dbReference type="SAM" id="MobiDB-lite"/>
    </source>
</evidence>
<feature type="compositionally biased region" description="Polar residues" evidence="1">
    <location>
        <begin position="142"/>
        <end position="160"/>
    </location>
</feature>
<feature type="region of interest" description="Disordered" evidence="1">
    <location>
        <begin position="173"/>
        <end position="255"/>
    </location>
</feature>
<feature type="compositionally biased region" description="Low complexity" evidence="1">
    <location>
        <begin position="113"/>
        <end position="126"/>
    </location>
</feature>
<feature type="compositionally biased region" description="Low complexity" evidence="1">
    <location>
        <begin position="30"/>
        <end position="56"/>
    </location>
</feature>
<evidence type="ECO:0000313" key="2">
    <source>
        <dbReference type="EMBL" id="KAJ3473507.1"/>
    </source>
</evidence>
<dbReference type="Proteomes" id="UP001212997">
    <property type="component" value="Unassembled WGS sequence"/>
</dbReference>
<sequence length="255" mass="27431">MSEPELLAYMSGTNEDYDLPRWHTQLPHDSLSSSAQAAQSAAQASSYLFSQQQQPSQPQPPLSSTNQRLPAVHQSPGSSRQLRIAQLVDEDQHYGMNSIPYLSAGGTTQLSRSTSLGGAASAVSGSRTRRHHAPDDLEGAFSQDSISSQRHTPTGLSQPHNALYPQSVAYHQASSVSNPAANPTTNSASAPDPYQDAYFTGPSAHPPKRSQTQIDTSTSSRAPRSPLRATNPSQALLDPYSPQQQNHLIHEANLK</sequence>
<feature type="compositionally biased region" description="Polar residues" evidence="1">
    <location>
        <begin position="173"/>
        <end position="189"/>
    </location>
</feature>
<feature type="region of interest" description="Disordered" evidence="1">
    <location>
        <begin position="1"/>
        <end position="79"/>
    </location>
</feature>
<comment type="caution">
    <text evidence="2">The sequence shown here is derived from an EMBL/GenBank/DDBJ whole genome shotgun (WGS) entry which is preliminary data.</text>
</comment>
<dbReference type="AlphaFoldDB" id="A0AAD5YBX1"/>